<protein>
    <submittedName>
        <fullName evidence="2">Uncharacterized protein</fullName>
    </submittedName>
</protein>
<feature type="compositionally biased region" description="Basic and acidic residues" evidence="1">
    <location>
        <begin position="66"/>
        <end position="78"/>
    </location>
</feature>
<dbReference type="AlphaFoldDB" id="A0AAV6M8E2"/>
<organism evidence="2 3">
    <name type="scientific">Cucurbita argyrosperma subsp. sororia</name>
    <dbReference type="NCBI Taxonomy" id="37648"/>
    <lineage>
        <taxon>Eukaryota</taxon>
        <taxon>Viridiplantae</taxon>
        <taxon>Streptophyta</taxon>
        <taxon>Embryophyta</taxon>
        <taxon>Tracheophyta</taxon>
        <taxon>Spermatophyta</taxon>
        <taxon>Magnoliopsida</taxon>
        <taxon>eudicotyledons</taxon>
        <taxon>Gunneridae</taxon>
        <taxon>Pentapetalae</taxon>
        <taxon>rosids</taxon>
        <taxon>fabids</taxon>
        <taxon>Cucurbitales</taxon>
        <taxon>Cucurbitaceae</taxon>
        <taxon>Cucurbiteae</taxon>
        <taxon>Cucurbita</taxon>
    </lineage>
</organism>
<feature type="region of interest" description="Disordered" evidence="1">
    <location>
        <begin position="49"/>
        <end position="84"/>
    </location>
</feature>
<dbReference type="Proteomes" id="UP000685013">
    <property type="component" value="Chromosome 16"/>
</dbReference>
<keyword evidence="3" id="KW-1185">Reference proteome</keyword>
<evidence type="ECO:0000313" key="3">
    <source>
        <dbReference type="Proteomes" id="UP000685013"/>
    </source>
</evidence>
<feature type="compositionally biased region" description="Polar residues" evidence="1">
    <location>
        <begin position="55"/>
        <end position="65"/>
    </location>
</feature>
<evidence type="ECO:0000313" key="2">
    <source>
        <dbReference type="EMBL" id="KAG6577277.1"/>
    </source>
</evidence>
<sequence length="84" mass="9197">MFPLSSLSESLDLSTGAVLTAWSGRSGFIDEIGRGNRHASQDKYALKSHHCGCRGSSSPLLPSSMKTERNRKMAEDNTQKLPLF</sequence>
<gene>
    <name evidence="2" type="ORF">SDJN03_24851</name>
</gene>
<name>A0AAV6M8E2_9ROSI</name>
<dbReference type="EMBL" id="JAGKQH010000016">
    <property type="protein sequence ID" value="KAG6577277.1"/>
    <property type="molecule type" value="Genomic_DNA"/>
</dbReference>
<accession>A0AAV6M8E2</accession>
<proteinExistence type="predicted"/>
<evidence type="ECO:0000256" key="1">
    <source>
        <dbReference type="SAM" id="MobiDB-lite"/>
    </source>
</evidence>
<comment type="caution">
    <text evidence="2">The sequence shown here is derived from an EMBL/GenBank/DDBJ whole genome shotgun (WGS) entry which is preliminary data.</text>
</comment>
<reference evidence="2 3" key="1">
    <citation type="journal article" date="2021" name="Hortic Res">
        <title>The domestication of Cucurbita argyrosperma as revealed by the genome of its wild relative.</title>
        <authorList>
            <person name="Barrera-Redondo J."/>
            <person name="Sanchez-de la Vega G."/>
            <person name="Aguirre-Liguori J.A."/>
            <person name="Castellanos-Morales G."/>
            <person name="Gutierrez-Guerrero Y.T."/>
            <person name="Aguirre-Dugua X."/>
            <person name="Aguirre-Planter E."/>
            <person name="Tenaillon M.I."/>
            <person name="Lira-Saade R."/>
            <person name="Eguiarte L.E."/>
        </authorList>
    </citation>
    <scope>NUCLEOTIDE SEQUENCE [LARGE SCALE GENOMIC DNA]</scope>
    <source>
        <strain evidence="2">JBR-2021</strain>
    </source>
</reference>
<feature type="non-terminal residue" evidence="2">
    <location>
        <position position="1"/>
    </location>
</feature>